<sequence>MGKILENRMAMVVDEGQTDLNDLSTLWHMRLGYVGEKVLQGLLKQEVLKGAKTGKVDFCEHCILGKQTNLKFNSAIHQTKGILDYVHFDVCGLAKNASLSGKRWFVSFIDDYSRRWKKMVKNKTDKKIKVLRCDNGGEYTSDPSFKLCNKEGISHHFSVKGIPHQNEIAERLNITLLENVRCMLLQAKLPKRFWAEALNYACHVLNRLPSTALKGKTLIELWPGEPAHDSDSLHIFGCSADFHVKENKLDHEQRKMDVMFDESHMKLKEEKNVLQKVELEEKVTESLSLRKEIVEEERQDDSHESDHDEEEMIAQDECIAKRKRKREKLIPAKYKDCVACMAYALLVIKADIPTNFNEAVSNKEEKQ</sequence>
<gene>
    <name evidence="3" type="ORF">Prudu_019120</name>
</gene>
<feature type="region of interest" description="Disordered" evidence="1">
    <location>
        <begin position="293"/>
        <end position="312"/>
    </location>
</feature>
<evidence type="ECO:0000313" key="3">
    <source>
        <dbReference type="EMBL" id="BBH07243.1"/>
    </source>
</evidence>
<reference evidence="3" key="1">
    <citation type="journal article" date="2019" name="Science">
        <title>Mutation of a bHLH transcription factor allowed almond domestication.</title>
        <authorList>
            <person name="Sanchez-Perez R."/>
            <person name="Pavan S."/>
            <person name="Mazzeo R."/>
            <person name="Moldovan C."/>
            <person name="Aiese Cigliano R."/>
            <person name="Del Cueto J."/>
            <person name="Ricciardi F."/>
            <person name="Lotti C."/>
            <person name="Ricciardi L."/>
            <person name="Dicenta F."/>
            <person name="Lopez-Marques R.L."/>
            <person name="Lindberg Moller B."/>
        </authorList>
    </citation>
    <scope>NUCLEOTIDE SEQUENCE</scope>
</reference>
<dbReference type="Gene3D" id="3.30.420.10">
    <property type="entry name" value="Ribonuclease H-like superfamily/Ribonuclease H"/>
    <property type="match status" value="1"/>
</dbReference>
<dbReference type="SUPFAM" id="SSF53098">
    <property type="entry name" value="Ribonuclease H-like"/>
    <property type="match status" value="1"/>
</dbReference>
<proteinExistence type="predicted"/>
<protein>
    <recommendedName>
        <fullName evidence="2">Integrase catalytic domain-containing protein</fullName>
    </recommendedName>
</protein>
<dbReference type="InterPro" id="IPR001584">
    <property type="entry name" value="Integrase_cat-core"/>
</dbReference>
<dbReference type="PANTHER" id="PTHR42648">
    <property type="entry name" value="TRANSPOSASE, PUTATIVE-RELATED"/>
    <property type="match status" value="1"/>
</dbReference>
<dbReference type="GO" id="GO:0003676">
    <property type="term" value="F:nucleic acid binding"/>
    <property type="evidence" value="ECO:0007669"/>
    <property type="project" value="InterPro"/>
</dbReference>
<dbReference type="InterPro" id="IPR012337">
    <property type="entry name" value="RNaseH-like_sf"/>
</dbReference>
<evidence type="ECO:0000256" key="1">
    <source>
        <dbReference type="SAM" id="MobiDB-lite"/>
    </source>
</evidence>
<dbReference type="InterPro" id="IPR039537">
    <property type="entry name" value="Retrotran_Ty1/copia-like"/>
</dbReference>
<name>A0A4Y1RU14_PRUDU</name>
<organism evidence="3">
    <name type="scientific">Prunus dulcis</name>
    <name type="common">Almond</name>
    <name type="synonym">Amygdalus dulcis</name>
    <dbReference type="NCBI Taxonomy" id="3755"/>
    <lineage>
        <taxon>Eukaryota</taxon>
        <taxon>Viridiplantae</taxon>
        <taxon>Streptophyta</taxon>
        <taxon>Embryophyta</taxon>
        <taxon>Tracheophyta</taxon>
        <taxon>Spermatophyta</taxon>
        <taxon>Magnoliopsida</taxon>
        <taxon>eudicotyledons</taxon>
        <taxon>Gunneridae</taxon>
        <taxon>Pentapetalae</taxon>
        <taxon>rosids</taxon>
        <taxon>fabids</taxon>
        <taxon>Rosales</taxon>
        <taxon>Rosaceae</taxon>
        <taxon>Amygdaloideae</taxon>
        <taxon>Amygdaleae</taxon>
        <taxon>Prunus</taxon>
    </lineage>
</organism>
<accession>A0A4Y1RU14</accession>
<dbReference type="GO" id="GO:0015074">
    <property type="term" value="P:DNA integration"/>
    <property type="evidence" value="ECO:0007669"/>
    <property type="project" value="InterPro"/>
</dbReference>
<dbReference type="Pfam" id="PF13976">
    <property type="entry name" value="gag_pre-integrs"/>
    <property type="match status" value="1"/>
</dbReference>
<feature type="domain" description="Integrase catalytic" evidence="2">
    <location>
        <begin position="129"/>
        <end position="226"/>
    </location>
</feature>
<dbReference type="PANTHER" id="PTHR42648:SF28">
    <property type="entry name" value="TRANSPOSON-ENCODED PROTEIN WITH RIBONUCLEASE H-LIKE AND RETROVIRUS ZINC FINGER-LIKE DOMAINS"/>
    <property type="match status" value="1"/>
</dbReference>
<dbReference type="PROSITE" id="PS50994">
    <property type="entry name" value="INTEGRASE"/>
    <property type="match status" value="1"/>
</dbReference>
<dbReference type="EMBL" id="AP019303">
    <property type="protein sequence ID" value="BBH07243.1"/>
    <property type="molecule type" value="Genomic_DNA"/>
</dbReference>
<evidence type="ECO:0000259" key="2">
    <source>
        <dbReference type="PROSITE" id="PS50994"/>
    </source>
</evidence>
<dbReference type="InterPro" id="IPR036397">
    <property type="entry name" value="RNaseH_sf"/>
</dbReference>
<dbReference type="AlphaFoldDB" id="A0A4Y1RU14"/>
<dbReference type="InterPro" id="IPR025724">
    <property type="entry name" value="GAG-pre-integrase_dom"/>
</dbReference>